<dbReference type="Gene3D" id="3.40.50.720">
    <property type="entry name" value="NAD(P)-binding Rossmann-like Domain"/>
    <property type="match status" value="1"/>
</dbReference>
<gene>
    <name evidence="3" type="ORF">ACFX5E_14640</name>
</gene>
<keyword evidence="4" id="KW-1185">Reference proteome</keyword>
<comment type="caution">
    <text evidence="3">The sequence shown here is derived from an EMBL/GenBank/DDBJ whole genome shotgun (WGS) entry which is preliminary data.</text>
</comment>
<evidence type="ECO:0000256" key="1">
    <source>
        <dbReference type="ARBA" id="ARBA00007637"/>
    </source>
</evidence>
<dbReference type="Proteomes" id="UP001600109">
    <property type="component" value="Unassembled WGS sequence"/>
</dbReference>
<proteinExistence type="inferred from homology"/>
<dbReference type="InterPro" id="IPR036291">
    <property type="entry name" value="NAD(P)-bd_dom_sf"/>
</dbReference>
<dbReference type="Pfam" id="PF01370">
    <property type="entry name" value="Epimerase"/>
    <property type="match status" value="1"/>
</dbReference>
<dbReference type="EMBL" id="JBHZPZ010000021">
    <property type="protein sequence ID" value="MFE3869299.1"/>
    <property type="molecule type" value="Genomic_DNA"/>
</dbReference>
<reference evidence="3 4" key="1">
    <citation type="submission" date="2024-06" db="EMBL/GenBank/DDBJ databases">
        <title>Flavobacterium spp. isolated from glacier.</title>
        <authorList>
            <person name="Han D."/>
        </authorList>
    </citation>
    <scope>NUCLEOTIDE SEQUENCE [LARGE SCALE GENOMIC DNA]</scope>
    <source>
        <strain evidence="3 4">LS2P90</strain>
    </source>
</reference>
<protein>
    <submittedName>
        <fullName evidence="3">NAD-dependent epimerase/dehydratase family protein</fullName>
    </submittedName>
</protein>
<name>A0ABW6HZD2_9FLAO</name>
<dbReference type="PANTHER" id="PTHR43000">
    <property type="entry name" value="DTDP-D-GLUCOSE 4,6-DEHYDRATASE-RELATED"/>
    <property type="match status" value="1"/>
</dbReference>
<accession>A0ABW6HZD2</accession>
<evidence type="ECO:0000313" key="3">
    <source>
        <dbReference type="EMBL" id="MFE3869299.1"/>
    </source>
</evidence>
<dbReference type="RefSeq" id="WP_379855906.1">
    <property type="nucleotide sequence ID" value="NZ_JBHZPZ010000021.1"/>
</dbReference>
<evidence type="ECO:0000259" key="2">
    <source>
        <dbReference type="Pfam" id="PF01370"/>
    </source>
</evidence>
<dbReference type="InterPro" id="IPR001509">
    <property type="entry name" value="Epimerase_deHydtase"/>
</dbReference>
<evidence type="ECO:0000313" key="4">
    <source>
        <dbReference type="Proteomes" id="UP001600109"/>
    </source>
</evidence>
<sequence>MEDNWIFKEMKKQNNVVITGASGFVGQNLQEYLKDSHVLNGMSVRYILNQQFDIDAGAIIHLAGKAHDLKKVSNPTDYYESNLELTKQLFEAFLNSEASVFIFMSTVKAVADKVESILTEDAVANPKTHYGIAKRMAEEYILSKELPEGKRVYILRPCMIHGPGNKGNLNLLYQLVAKGLPWPLGDFKNERSFLSIENLCFVIKELLKNTAIPSGVYQVSDDTELSTNELIQLLGVILGKKNRILNIPSSWIKGVARLGDHLHLPLNSERLQKLTENYVVSNKKIINAIGRPLPIESKEGLLKTFQSFKK</sequence>
<dbReference type="SUPFAM" id="SSF51735">
    <property type="entry name" value="NAD(P)-binding Rossmann-fold domains"/>
    <property type="match status" value="1"/>
</dbReference>
<comment type="similarity">
    <text evidence="1">Belongs to the NAD(P)-dependent epimerase/dehydratase family.</text>
</comment>
<organism evidence="3 4">
    <name type="scientific">Flavobacterium xylosi</name>
    <dbReference type="NCBI Taxonomy" id="3230415"/>
    <lineage>
        <taxon>Bacteria</taxon>
        <taxon>Pseudomonadati</taxon>
        <taxon>Bacteroidota</taxon>
        <taxon>Flavobacteriia</taxon>
        <taxon>Flavobacteriales</taxon>
        <taxon>Flavobacteriaceae</taxon>
        <taxon>Flavobacterium</taxon>
    </lineage>
</organism>
<feature type="domain" description="NAD-dependent epimerase/dehydratase" evidence="2">
    <location>
        <begin position="16"/>
        <end position="209"/>
    </location>
</feature>